<dbReference type="Proteomes" id="UP000789572">
    <property type="component" value="Unassembled WGS sequence"/>
</dbReference>
<feature type="compositionally biased region" description="Acidic residues" evidence="8">
    <location>
        <begin position="600"/>
        <end position="617"/>
    </location>
</feature>
<dbReference type="InterPro" id="IPR006357">
    <property type="entry name" value="HAD-SF_hydro_IIA"/>
</dbReference>
<dbReference type="PANTHER" id="PTHR13031">
    <property type="entry name" value="RIBONUCLEASE P SUBUNIT P30"/>
    <property type="match status" value="1"/>
</dbReference>
<dbReference type="Pfam" id="PF01876">
    <property type="entry name" value="RNase_P_p30"/>
    <property type="match status" value="1"/>
</dbReference>
<proteinExistence type="inferred from homology"/>
<dbReference type="Gene3D" id="3.40.50.1000">
    <property type="entry name" value="HAD superfamily/HAD-like"/>
    <property type="match status" value="2"/>
</dbReference>
<reference evidence="9" key="1">
    <citation type="submission" date="2021-06" db="EMBL/GenBank/DDBJ databases">
        <authorList>
            <person name="Kallberg Y."/>
            <person name="Tangrot J."/>
            <person name="Rosling A."/>
        </authorList>
    </citation>
    <scope>NUCLEOTIDE SEQUENCE</scope>
    <source>
        <strain evidence="9">IA702</strain>
    </source>
</reference>
<dbReference type="AlphaFoldDB" id="A0A9N9B2B1"/>
<dbReference type="GO" id="GO:0008033">
    <property type="term" value="P:tRNA processing"/>
    <property type="evidence" value="ECO:0007669"/>
    <property type="project" value="UniProtKB-KW"/>
</dbReference>
<dbReference type="GO" id="GO:0005655">
    <property type="term" value="C:nucleolar ribonuclease P complex"/>
    <property type="evidence" value="ECO:0007669"/>
    <property type="project" value="TreeGrafter"/>
</dbReference>
<evidence type="ECO:0000256" key="6">
    <source>
        <dbReference type="ARBA" id="ARBA00066659"/>
    </source>
</evidence>
<dbReference type="GO" id="GO:0003723">
    <property type="term" value="F:RNA binding"/>
    <property type="evidence" value="ECO:0007669"/>
    <property type="project" value="TreeGrafter"/>
</dbReference>
<comment type="subcellular location">
    <subcellularLocation>
        <location evidence="1">Nucleus</location>
    </subcellularLocation>
</comment>
<feature type="compositionally biased region" description="Basic residues" evidence="8">
    <location>
        <begin position="585"/>
        <end position="595"/>
    </location>
</feature>
<dbReference type="Gene3D" id="3.20.20.140">
    <property type="entry name" value="Metal-dependent hydrolases"/>
    <property type="match status" value="1"/>
</dbReference>
<dbReference type="Pfam" id="PF13242">
    <property type="entry name" value="Hydrolase_like"/>
    <property type="match status" value="1"/>
</dbReference>
<comment type="similarity">
    <text evidence="2">Belongs to the eukaryotic/archaeal RNase P protein component 3 family.</text>
</comment>
<organism evidence="9 10">
    <name type="scientific">Paraglomus occultum</name>
    <dbReference type="NCBI Taxonomy" id="144539"/>
    <lineage>
        <taxon>Eukaryota</taxon>
        <taxon>Fungi</taxon>
        <taxon>Fungi incertae sedis</taxon>
        <taxon>Mucoromycota</taxon>
        <taxon>Glomeromycotina</taxon>
        <taxon>Glomeromycetes</taxon>
        <taxon>Paraglomerales</taxon>
        <taxon>Paraglomeraceae</taxon>
        <taxon>Paraglomus</taxon>
    </lineage>
</organism>
<dbReference type="Pfam" id="PF13344">
    <property type="entry name" value="Hydrolase_6"/>
    <property type="match status" value="1"/>
</dbReference>
<feature type="region of interest" description="Disordered" evidence="8">
    <location>
        <begin position="574"/>
        <end position="617"/>
    </location>
</feature>
<dbReference type="InterPro" id="IPR036412">
    <property type="entry name" value="HAD-like_sf"/>
</dbReference>
<comment type="caution">
    <text evidence="9">The sequence shown here is derived from an EMBL/GenBank/DDBJ whole genome shotgun (WGS) entry which is preliminary data.</text>
</comment>
<evidence type="ECO:0000256" key="1">
    <source>
        <dbReference type="ARBA" id="ARBA00004123"/>
    </source>
</evidence>
<evidence type="ECO:0000256" key="7">
    <source>
        <dbReference type="ARBA" id="ARBA00069197"/>
    </source>
</evidence>
<dbReference type="InterPro" id="IPR006349">
    <property type="entry name" value="PGP_euk"/>
</dbReference>
<evidence type="ECO:0000256" key="5">
    <source>
        <dbReference type="ARBA" id="ARBA00050247"/>
    </source>
</evidence>
<name>A0A9N9B2B1_9GLOM</name>
<dbReference type="SUPFAM" id="SSF89550">
    <property type="entry name" value="PHP domain-like"/>
    <property type="match status" value="1"/>
</dbReference>
<dbReference type="SUPFAM" id="SSF56784">
    <property type="entry name" value="HAD-like"/>
    <property type="match status" value="1"/>
</dbReference>
<evidence type="ECO:0000313" key="9">
    <source>
        <dbReference type="EMBL" id="CAG8550782.1"/>
    </source>
</evidence>
<dbReference type="OrthoDB" id="413953at2759"/>
<keyword evidence="10" id="KW-1185">Reference proteome</keyword>
<dbReference type="EC" id="3.1.3.41" evidence="6"/>
<evidence type="ECO:0000256" key="3">
    <source>
        <dbReference type="ARBA" id="ARBA00022694"/>
    </source>
</evidence>
<sequence length="617" mass="69586">MTKPIKLTDRAAFQRFVDRYDTLLLDCDGVIWSAKTIIPGVLQVLKYFRKKGKQLLFVTNNSTRSRASNLKKLQTFGIEASEEEIFSSSYAAAYYLRHMIDFPKEKKVYIIGESGIEDELNLMGIKNTKADTDNGPMQNWDFADITPDPEIGAVLCGFDTFINYRKIAKAFFYLRTDPDCLFLLTNDDTTFPANGTVYPGSGSLSSSLITALNRKPDRVMGKPNKPMLDCIVDKYHLNVERTCMIGDRLDTDIQFGINGGIDTLLVLTGVSTEKEILAEDAPILPDYYVDSLSLLEIVNNLELERVYSKFQGYTWSLSILDNPFGKMFYDLNIPYPVQHSQNLEYAQNELRKSIDTLVKFGYHIVAYNNTNTGKVASKKPNPIQKLDNEKIKQYTRLTILIDDPGQNYGLTSSNSTISSYDLVAVQPTNEKLFQMACGTFDVDIISLEMGSRLPFYFKHTTVGLAIDRGIYFEISYAPAIRDSGSRRQLISNAQNLVRITRGRNIIITSDAQRAMELRGPYDIINLGTIMGLNQAQAKDCISTNCRAVLLHAITRTKTHKSVISYNPVSELEPHELWKAGDSSGKGKKRKQKKRIRSDSDEQEKGEESEGDLEDMEI</sequence>
<dbReference type="EMBL" id="CAJVPJ010000709">
    <property type="protein sequence ID" value="CAG8550782.1"/>
    <property type="molecule type" value="Genomic_DNA"/>
</dbReference>
<protein>
    <recommendedName>
        <fullName evidence="7">4-nitrophenylphosphatase</fullName>
        <ecNumber evidence="6">3.1.3.41</ecNumber>
    </recommendedName>
</protein>
<dbReference type="NCBIfam" id="TIGR01452">
    <property type="entry name" value="PGP_euk"/>
    <property type="match status" value="1"/>
</dbReference>
<comment type="catalytic activity">
    <reaction evidence="5">
        <text>4-nitrophenyl phosphate + H2O = 4-nitrophenol + phosphate + H(+)</text>
        <dbReference type="Rhea" id="RHEA:21664"/>
        <dbReference type="ChEBI" id="CHEBI:15377"/>
        <dbReference type="ChEBI" id="CHEBI:15378"/>
        <dbReference type="ChEBI" id="CHEBI:43474"/>
        <dbReference type="ChEBI" id="CHEBI:57917"/>
        <dbReference type="ChEBI" id="CHEBI:61146"/>
        <dbReference type="EC" id="3.1.3.41"/>
    </reaction>
</comment>
<dbReference type="PANTHER" id="PTHR13031:SF0">
    <property type="entry name" value="RIBONUCLEASE P PROTEIN SUBUNIT P30"/>
    <property type="match status" value="1"/>
</dbReference>
<evidence type="ECO:0000313" key="10">
    <source>
        <dbReference type="Proteomes" id="UP000789572"/>
    </source>
</evidence>
<dbReference type="InterPro" id="IPR023214">
    <property type="entry name" value="HAD_sf"/>
</dbReference>
<gene>
    <name evidence="9" type="ORF">POCULU_LOCUS5008</name>
</gene>
<evidence type="ECO:0000256" key="8">
    <source>
        <dbReference type="SAM" id="MobiDB-lite"/>
    </source>
</evidence>
<keyword evidence="4" id="KW-0378">Hydrolase</keyword>
<dbReference type="GO" id="GO:0004035">
    <property type="term" value="F:alkaline phosphatase activity"/>
    <property type="evidence" value="ECO:0007669"/>
    <property type="project" value="UniProtKB-ARBA"/>
</dbReference>
<dbReference type="NCBIfam" id="TIGR01460">
    <property type="entry name" value="HAD-SF-IIA"/>
    <property type="match status" value="1"/>
</dbReference>
<dbReference type="InterPro" id="IPR016195">
    <property type="entry name" value="Pol/histidinol_Pase-like"/>
</dbReference>
<dbReference type="InterPro" id="IPR002738">
    <property type="entry name" value="RNase_P_p30"/>
</dbReference>
<keyword evidence="3" id="KW-0819">tRNA processing</keyword>
<evidence type="ECO:0000256" key="4">
    <source>
        <dbReference type="ARBA" id="ARBA00022801"/>
    </source>
</evidence>
<evidence type="ECO:0000256" key="2">
    <source>
        <dbReference type="ARBA" id="ARBA00007331"/>
    </source>
</evidence>
<dbReference type="FunFam" id="3.40.50.1000:FF:000039">
    <property type="entry name" value="Phosphoglycolate phosphatase"/>
    <property type="match status" value="1"/>
</dbReference>
<accession>A0A9N9B2B1</accession>